<evidence type="ECO:0000259" key="1">
    <source>
        <dbReference type="PROSITE" id="PS00125"/>
    </source>
</evidence>
<dbReference type="InterPro" id="IPR006186">
    <property type="entry name" value="Ser/Thr-sp_prot-phosphatase"/>
</dbReference>
<dbReference type="KEGG" id="falb:HYN59_14800"/>
<dbReference type="AlphaFoldDB" id="A0A2S1R0V0"/>
<name>A0A2S1R0V0_9FLAO</name>
<dbReference type="GO" id="GO:0016791">
    <property type="term" value="F:phosphatase activity"/>
    <property type="evidence" value="ECO:0007669"/>
    <property type="project" value="TreeGrafter"/>
</dbReference>
<dbReference type="EMBL" id="CP029186">
    <property type="protein sequence ID" value="AWH86298.1"/>
    <property type="molecule type" value="Genomic_DNA"/>
</dbReference>
<dbReference type="InterPro" id="IPR029052">
    <property type="entry name" value="Metallo-depent_PP-like"/>
</dbReference>
<proteinExistence type="predicted"/>
<dbReference type="Pfam" id="PF00149">
    <property type="entry name" value="Metallophos"/>
    <property type="match status" value="1"/>
</dbReference>
<dbReference type="GO" id="GO:0008803">
    <property type="term" value="F:bis(5'-nucleosyl)-tetraphosphatase (symmetrical) activity"/>
    <property type="evidence" value="ECO:0007669"/>
    <property type="project" value="TreeGrafter"/>
</dbReference>
<keyword evidence="3" id="KW-1185">Reference proteome</keyword>
<dbReference type="PROSITE" id="PS00125">
    <property type="entry name" value="SER_THR_PHOSPHATASE"/>
    <property type="match status" value="1"/>
</dbReference>
<dbReference type="GO" id="GO:0110154">
    <property type="term" value="P:RNA decapping"/>
    <property type="evidence" value="ECO:0007669"/>
    <property type="project" value="TreeGrafter"/>
</dbReference>
<evidence type="ECO:0000313" key="3">
    <source>
        <dbReference type="Proteomes" id="UP000244929"/>
    </source>
</evidence>
<dbReference type="OrthoDB" id="9808081at2"/>
<protein>
    <recommendedName>
        <fullName evidence="1">Serine/threonine specific protein phosphatases domain-containing protein</fullName>
    </recommendedName>
</protein>
<dbReference type="SUPFAM" id="SSF56300">
    <property type="entry name" value="Metallo-dependent phosphatases"/>
    <property type="match status" value="1"/>
</dbReference>
<accession>A0A2S1R0V0</accession>
<dbReference type="CDD" id="cd00144">
    <property type="entry name" value="MPP_PPP_family"/>
    <property type="match status" value="1"/>
</dbReference>
<dbReference type="PANTHER" id="PTHR42850">
    <property type="entry name" value="METALLOPHOSPHOESTERASE"/>
    <property type="match status" value="1"/>
</dbReference>
<sequence>MLSTYIISDIHGCNKTFRQALKKVSLKKTDKLILLGDLIDRGHDSKGVIDTVILLQNHGFDVTCIKGNHEQMLLDALDDTFAKVNWIRNGGNKTLQSFLTSDINGIPKAYIDFIKSFDDYFVAENYIFVHAGINMTIENPYSDKESLLWLRDWKVLYNADWLAGRKVIHGHTPMTAFEIIEQFKSEDLQVYGIDGGAYIVNDEGYGELCVLELETKKMVFQKNIE</sequence>
<dbReference type="InterPro" id="IPR050126">
    <property type="entry name" value="Ap4A_hydrolase"/>
</dbReference>
<dbReference type="InterPro" id="IPR004843">
    <property type="entry name" value="Calcineurin-like_PHP"/>
</dbReference>
<reference evidence="2 3" key="1">
    <citation type="submission" date="2018-04" db="EMBL/GenBank/DDBJ databases">
        <title>Genome sequencing of Flavobacterium sp. HYN0059.</title>
        <authorList>
            <person name="Yi H."/>
            <person name="Baek C."/>
        </authorList>
    </citation>
    <scope>NUCLEOTIDE SEQUENCE [LARGE SCALE GENOMIC DNA]</scope>
    <source>
        <strain evidence="2 3">HYN0059</strain>
    </source>
</reference>
<dbReference type="Gene3D" id="3.60.21.10">
    <property type="match status" value="1"/>
</dbReference>
<dbReference type="GO" id="GO:0005737">
    <property type="term" value="C:cytoplasm"/>
    <property type="evidence" value="ECO:0007669"/>
    <property type="project" value="TreeGrafter"/>
</dbReference>
<organism evidence="2 3">
    <name type="scientific">Flavobacterium album</name>
    <dbReference type="NCBI Taxonomy" id="2175091"/>
    <lineage>
        <taxon>Bacteria</taxon>
        <taxon>Pseudomonadati</taxon>
        <taxon>Bacteroidota</taxon>
        <taxon>Flavobacteriia</taxon>
        <taxon>Flavobacteriales</taxon>
        <taxon>Flavobacteriaceae</taxon>
        <taxon>Flavobacterium</taxon>
    </lineage>
</organism>
<evidence type="ECO:0000313" key="2">
    <source>
        <dbReference type="EMBL" id="AWH86298.1"/>
    </source>
</evidence>
<gene>
    <name evidence="2" type="ORF">HYN59_14800</name>
</gene>
<feature type="domain" description="Serine/threonine specific protein phosphatases" evidence="1">
    <location>
        <begin position="65"/>
        <end position="70"/>
    </location>
</feature>
<dbReference type="Proteomes" id="UP000244929">
    <property type="component" value="Chromosome"/>
</dbReference>
<dbReference type="PANTHER" id="PTHR42850:SF4">
    <property type="entry name" value="ZINC-DEPENDENT ENDOPOLYPHOSPHATASE"/>
    <property type="match status" value="1"/>
</dbReference>